<accession>A0ABP9P962</accession>
<evidence type="ECO:0000256" key="1">
    <source>
        <dbReference type="ARBA" id="ARBA00008520"/>
    </source>
</evidence>
<dbReference type="SUPFAM" id="SSF53850">
    <property type="entry name" value="Periplasmic binding protein-like II"/>
    <property type="match status" value="1"/>
</dbReference>
<dbReference type="Pfam" id="PF01547">
    <property type="entry name" value="SBP_bac_1"/>
    <property type="match status" value="1"/>
</dbReference>
<feature type="chain" id="PRO_5046418968" evidence="4">
    <location>
        <begin position="27"/>
        <end position="440"/>
    </location>
</feature>
<proteinExistence type="inferred from homology"/>
<dbReference type="Proteomes" id="UP001500221">
    <property type="component" value="Unassembled WGS sequence"/>
</dbReference>
<comment type="caution">
    <text evidence="5">The sequence shown here is derived from an EMBL/GenBank/DDBJ whole genome shotgun (WGS) entry which is preliminary data.</text>
</comment>
<dbReference type="Gene3D" id="3.40.190.10">
    <property type="entry name" value="Periplasmic binding protein-like II"/>
    <property type="match status" value="1"/>
</dbReference>
<dbReference type="InterPro" id="IPR006059">
    <property type="entry name" value="SBP"/>
</dbReference>
<reference evidence="6" key="1">
    <citation type="journal article" date="2019" name="Int. J. Syst. Evol. Microbiol.">
        <title>The Global Catalogue of Microorganisms (GCM) 10K type strain sequencing project: providing services to taxonomists for standard genome sequencing and annotation.</title>
        <authorList>
            <consortium name="The Broad Institute Genomics Platform"/>
            <consortium name="The Broad Institute Genome Sequencing Center for Infectious Disease"/>
            <person name="Wu L."/>
            <person name="Ma J."/>
        </authorList>
    </citation>
    <scope>NUCLEOTIDE SEQUENCE [LARGE SCALE GENOMIC DNA]</scope>
    <source>
        <strain evidence="6">JCM 18459</strain>
    </source>
</reference>
<comment type="similarity">
    <text evidence="1">Belongs to the bacterial solute-binding protein 1 family.</text>
</comment>
<dbReference type="PANTHER" id="PTHR30061">
    <property type="entry name" value="MALTOSE-BINDING PERIPLASMIC PROTEIN"/>
    <property type="match status" value="1"/>
</dbReference>
<sequence>MPIALGRRSVLSAAALGATAAFSGCAGLTERVSSTSRGGRDRVTLQVYGTDTETRIYQRLADRFSEQNKVTVDVTVVPFSDFATGVDAGLLSGTAPDVFRVDYPTMGLYAGTEQLLDITDALDELVSDTRSAFMDAVSTGDRYYGVPQHVDTSALVYRPDLLREAGITAVPDRPEDAWSWEEFGEVADKLRDAAPAGRSAFGVNWQAAGAFRWLNWVFQAGGNMYNEDLSAAIIDDDAGRRALDFTTSFFDNGWVPATTSTKSATYPDALFTSGTLSMLFAGNFLIPAFAETIADRFEYAVTYLPRDQRRASELGGNAIVANRDAGNPELATELMVFLASREAMAEFCSEAVLLPTRDSLIEQGLDFALRPDLMPVYTDMITTIEDRDVADVTTPTFAEVNVDLANELEQSFLSGRSTDDTLATLADQVTASAYLNEGSA</sequence>
<keyword evidence="6" id="KW-1185">Reference proteome</keyword>
<dbReference type="CDD" id="cd13585">
    <property type="entry name" value="PBP2_TMBP_like"/>
    <property type="match status" value="1"/>
</dbReference>
<gene>
    <name evidence="5" type="ORF">GCM10023340_06980</name>
</gene>
<keyword evidence="2" id="KW-0813">Transport</keyword>
<dbReference type="PANTHER" id="PTHR30061:SF50">
    <property type="entry name" value="MALTOSE_MALTODEXTRIN-BINDING PERIPLASMIC PROTEIN"/>
    <property type="match status" value="1"/>
</dbReference>
<evidence type="ECO:0000256" key="4">
    <source>
        <dbReference type="SAM" id="SignalP"/>
    </source>
</evidence>
<dbReference type="PROSITE" id="PS51257">
    <property type="entry name" value="PROKAR_LIPOPROTEIN"/>
    <property type="match status" value="1"/>
</dbReference>
<protein>
    <submittedName>
        <fullName evidence="5">Extracellular solute-binding protein</fullName>
    </submittedName>
</protein>
<organism evidence="5 6">
    <name type="scientific">Nocardioides marinquilinus</name>
    <dbReference type="NCBI Taxonomy" id="1210400"/>
    <lineage>
        <taxon>Bacteria</taxon>
        <taxon>Bacillati</taxon>
        <taxon>Actinomycetota</taxon>
        <taxon>Actinomycetes</taxon>
        <taxon>Propionibacteriales</taxon>
        <taxon>Nocardioidaceae</taxon>
        <taxon>Nocardioides</taxon>
    </lineage>
</organism>
<evidence type="ECO:0000313" key="5">
    <source>
        <dbReference type="EMBL" id="GAA5142830.1"/>
    </source>
</evidence>
<dbReference type="RefSeq" id="WP_345454560.1">
    <property type="nucleotide sequence ID" value="NZ_BAABKG010000001.1"/>
</dbReference>
<name>A0ABP9P962_9ACTN</name>
<evidence type="ECO:0000256" key="2">
    <source>
        <dbReference type="ARBA" id="ARBA00022448"/>
    </source>
</evidence>
<feature type="signal peptide" evidence="4">
    <location>
        <begin position="1"/>
        <end position="26"/>
    </location>
</feature>
<evidence type="ECO:0000313" key="6">
    <source>
        <dbReference type="Proteomes" id="UP001500221"/>
    </source>
</evidence>
<keyword evidence="3 4" id="KW-0732">Signal</keyword>
<dbReference type="EMBL" id="BAABKG010000001">
    <property type="protein sequence ID" value="GAA5142830.1"/>
    <property type="molecule type" value="Genomic_DNA"/>
</dbReference>
<evidence type="ECO:0000256" key="3">
    <source>
        <dbReference type="ARBA" id="ARBA00022729"/>
    </source>
</evidence>